<dbReference type="AlphaFoldDB" id="A0AAW1GNK3"/>
<evidence type="ECO:0000256" key="2">
    <source>
        <dbReference type="ARBA" id="ARBA00003861"/>
    </source>
</evidence>
<dbReference type="Pfam" id="PF07714">
    <property type="entry name" value="PK_Tyr_Ser-Thr"/>
    <property type="match status" value="1"/>
</dbReference>
<dbReference type="InterPro" id="IPR008271">
    <property type="entry name" value="Ser/Thr_kinase_AS"/>
</dbReference>
<dbReference type="InterPro" id="IPR001245">
    <property type="entry name" value="Ser-Thr/Tyr_kinase_cat_dom"/>
</dbReference>
<dbReference type="InterPro" id="IPR000719">
    <property type="entry name" value="Prot_kinase_dom"/>
</dbReference>
<dbReference type="Gene3D" id="3.40.50.620">
    <property type="entry name" value="HUPs"/>
    <property type="match status" value="1"/>
</dbReference>
<evidence type="ECO:0000256" key="9">
    <source>
        <dbReference type="ARBA" id="ARBA00022786"/>
    </source>
</evidence>
<feature type="region of interest" description="Disordered" evidence="12">
    <location>
        <begin position="460"/>
        <end position="491"/>
    </location>
</feature>
<feature type="compositionally biased region" description="Low complexity" evidence="12">
    <location>
        <begin position="269"/>
        <end position="288"/>
    </location>
</feature>
<evidence type="ECO:0000256" key="5">
    <source>
        <dbReference type="ARBA" id="ARBA00022527"/>
    </source>
</evidence>
<dbReference type="InterPro" id="IPR006016">
    <property type="entry name" value="UspA"/>
</dbReference>
<dbReference type="InterPro" id="IPR011009">
    <property type="entry name" value="Kinase-like_dom_sf"/>
</dbReference>
<accession>A0AAW1GNK3</accession>
<feature type="region of interest" description="Disordered" evidence="12">
    <location>
        <begin position="344"/>
        <end position="389"/>
    </location>
</feature>
<feature type="compositionally biased region" description="Basic and acidic residues" evidence="12">
    <location>
        <begin position="480"/>
        <end position="491"/>
    </location>
</feature>
<dbReference type="GO" id="GO:0061630">
    <property type="term" value="F:ubiquitin protein ligase activity"/>
    <property type="evidence" value="ECO:0007669"/>
    <property type="project" value="UniProtKB-EC"/>
</dbReference>
<gene>
    <name evidence="15" type="ORF">RND81_14G112100</name>
</gene>
<evidence type="ECO:0000256" key="12">
    <source>
        <dbReference type="SAM" id="MobiDB-lite"/>
    </source>
</evidence>
<dbReference type="Gene3D" id="1.10.510.10">
    <property type="entry name" value="Transferase(Phosphotransferase) domain 1"/>
    <property type="match status" value="1"/>
</dbReference>
<evidence type="ECO:0000259" key="14">
    <source>
        <dbReference type="PROSITE" id="PS51698"/>
    </source>
</evidence>
<evidence type="ECO:0000256" key="6">
    <source>
        <dbReference type="ARBA" id="ARBA00022679"/>
    </source>
</evidence>
<dbReference type="Gene3D" id="3.30.200.20">
    <property type="entry name" value="Phosphorylase Kinase, domain 1"/>
    <property type="match status" value="1"/>
</dbReference>
<feature type="region of interest" description="Disordered" evidence="12">
    <location>
        <begin position="180"/>
        <end position="253"/>
    </location>
</feature>
<dbReference type="PANTHER" id="PTHR45647:SF15">
    <property type="entry name" value="U-BOX DOMAIN-CONTAINING PROTEIN 35"/>
    <property type="match status" value="1"/>
</dbReference>
<feature type="domain" description="Protein kinase" evidence="13">
    <location>
        <begin position="523"/>
        <end position="788"/>
    </location>
</feature>
<dbReference type="EMBL" id="JBDFQZ010000014">
    <property type="protein sequence ID" value="KAK9665429.1"/>
    <property type="molecule type" value="Genomic_DNA"/>
</dbReference>
<dbReference type="SUPFAM" id="SSF52402">
    <property type="entry name" value="Adenine nucleotide alpha hydrolases-like"/>
    <property type="match status" value="1"/>
</dbReference>
<evidence type="ECO:0000313" key="16">
    <source>
        <dbReference type="Proteomes" id="UP001443914"/>
    </source>
</evidence>
<comment type="function">
    <text evidence="2">Functions as an E3 ubiquitin ligase.</text>
</comment>
<keyword evidence="6" id="KW-0808">Transferase</keyword>
<dbReference type="InterPro" id="IPR013083">
    <property type="entry name" value="Znf_RING/FYVE/PHD"/>
</dbReference>
<dbReference type="InterPro" id="IPR003613">
    <property type="entry name" value="Ubox_domain"/>
</dbReference>
<proteinExistence type="predicted"/>
<dbReference type="Pfam" id="PF00582">
    <property type="entry name" value="Usp"/>
    <property type="match status" value="1"/>
</dbReference>
<dbReference type="InterPro" id="IPR051348">
    <property type="entry name" value="U-box_ubiquitin_ligases"/>
</dbReference>
<dbReference type="SMART" id="SM00504">
    <property type="entry name" value="Ubox"/>
    <property type="match status" value="1"/>
</dbReference>
<dbReference type="Pfam" id="PF04564">
    <property type="entry name" value="U-box"/>
    <property type="match status" value="1"/>
</dbReference>
<organism evidence="15 16">
    <name type="scientific">Saponaria officinalis</name>
    <name type="common">Common soapwort</name>
    <name type="synonym">Lychnis saponaria</name>
    <dbReference type="NCBI Taxonomy" id="3572"/>
    <lineage>
        <taxon>Eukaryota</taxon>
        <taxon>Viridiplantae</taxon>
        <taxon>Streptophyta</taxon>
        <taxon>Embryophyta</taxon>
        <taxon>Tracheophyta</taxon>
        <taxon>Spermatophyta</taxon>
        <taxon>Magnoliopsida</taxon>
        <taxon>eudicotyledons</taxon>
        <taxon>Gunneridae</taxon>
        <taxon>Pentapetalae</taxon>
        <taxon>Caryophyllales</taxon>
        <taxon>Caryophyllaceae</taxon>
        <taxon>Caryophylleae</taxon>
        <taxon>Saponaria</taxon>
    </lineage>
</organism>
<dbReference type="InterPro" id="IPR014729">
    <property type="entry name" value="Rossmann-like_a/b/a_fold"/>
</dbReference>
<dbReference type="InterPro" id="IPR017441">
    <property type="entry name" value="Protein_kinase_ATP_BS"/>
</dbReference>
<dbReference type="Gene3D" id="3.30.40.10">
    <property type="entry name" value="Zinc/RING finger domain, C3HC4 (zinc finger)"/>
    <property type="match status" value="1"/>
</dbReference>
<feature type="compositionally biased region" description="Polar residues" evidence="12">
    <location>
        <begin position="316"/>
        <end position="329"/>
    </location>
</feature>
<dbReference type="SMART" id="SM00220">
    <property type="entry name" value="S_TKc"/>
    <property type="match status" value="1"/>
</dbReference>
<evidence type="ECO:0000259" key="13">
    <source>
        <dbReference type="PROSITE" id="PS50011"/>
    </source>
</evidence>
<keyword evidence="5" id="KW-0723">Serine/threonine-protein kinase</keyword>
<comment type="catalytic activity">
    <reaction evidence="1">
        <text>S-ubiquitinyl-[E2 ubiquitin-conjugating enzyme]-L-cysteine + [acceptor protein]-L-lysine = [E2 ubiquitin-conjugating enzyme]-L-cysteine + N(6)-ubiquitinyl-[acceptor protein]-L-lysine.</text>
        <dbReference type="EC" id="2.3.2.27"/>
    </reaction>
</comment>
<feature type="compositionally biased region" description="Polar residues" evidence="12">
    <location>
        <begin position="228"/>
        <end position="237"/>
    </location>
</feature>
<dbReference type="PROSITE" id="PS00108">
    <property type="entry name" value="PROTEIN_KINASE_ST"/>
    <property type="match status" value="1"/>
</dbReference>
<dbReference type="Proteomes" id="UP001443914">
    <property type="component" value="Unassembled WGS sequence"/>
</dbReference>
<protein>
    <recommendedName>
        <fullName evidence="4">RING-type E3 ubiquitin transferase</fullName>
        <ecNumber evidence="4">2.3.2.27</ecNumber>
    </recommendedName>
</protein>
<evidence type="ECO:0000313" key="15">
    <source>
        <dbReference type="EMBL" id="KAK9665429.1"/>
    </source>
</evidence>
<dbReference type="SUPFAM" id="SSF56112">
    <property type="entry name" value="Protein kinase-like (PK-like)"/>
    <property type="match status" value="1"/>
</dbReference>
<dbReference type="CDD" id="cd14066">
    <property type="entry name" value="STKc_IRAK"/>
    <property type="match status" value="1"/>
</dbReference>
<feature type="domain" description="U-box" evidence="14">
    <location>
        <begin position="808"/>
        <end position="881"/>
    </location>
</feature>
<evidence type="ECO:0000256" key="11">
    <source>
        <dbReference type="PROSITE-ProRule" id="PRU10141"/>
    </source>
</evidence>
<dbReference type="EC" id="2.3.2.27" evidence="4"/>
<name>A0AAW1GNK3_SAPOF</name>
<dbReference type="GO" id="GO:0016567">
    <property type="term" value="P:protein ubiquitination"/>
    <property type="evidence" value="ECO:0007669"/>
    <property type="project" value="InterPro"/>
</dbReference>
<reference evidence="15" key="1">
    <citation type="submission" date="2024-03" db="EMBL/GenBank/DDBJ databases">
        <title>WGS assembly of Saponaria officinalis var. Norfolk2.</title>
        <authorList>
            <person name="Jenkins J."/>
            <person name="Shu S."/>
            <person name="Grimwood J."/>
            <person name="Barry K."/>
            <person name="Goodstein D."/>
            <person name="Schmutz J."/>
            <person name="Leebens-Mack J."/>
            <person name="Osbourn A."/>
        </authorList>
    </citation>
    <scope>NUCLEOTIDE SEQUENCE [LARGE SCALE GENOMIC DNA]</scope>
    <source>
        <strain evidence="15">JIC</strain>
    </source>
</reference>
<dbReference type="CDD" id="cd16655">
    <property type="entry name" value="RING-Ubox_WDSUB1-like"/>
    <property type="match status" value="1"/>
</dbReference>
<evidence type="ECO:0000256" key="4">
    <source>
        <dbReference type="ARBA" id="ARBA00012483"/>
    </source>
</evidence>
<feature type="binding site" evidence="11">
    <location>
        <position position="550"/>
    </location>
    <ligand>
        <name>ATP</name>
        <dbReference type="ChEBI" id="CHEBI:30616"/>
    </ligand>
</feature>
<sequence>MEKEESDKAELIVSVAISASKKAKYILKWALEKFLPEGNVTFRILHVYPKVTIVPTPIGTWLPVAQVREDVANSYRQELECKKKKTLLPYQKSLKAQKVKSDIIMLESDDIATALCLEVNKHSIRHLVVGASSTSIFSMKSLSLAKMVGNQNISAAVSENAASFCSVYVVADGKLQNLRPSESEPTVISVHNTSGSSSTFPDSSSSSSSLTLGRLLKSKTSMPMYPSSAPNSSTNISKPGASEPHSNNLTAPSRIREPSETAHYTLNFGNGSAVSQGSSSGDSGSWVSDRTSPGNSFVGTPPPRSFTSTPPGGSFAGTTPTGSYVGTSPALSFAETHPAESAGTFRGVSFRDNTPPGSFVGTPTGYPQAGAFVGTPPQPKSPANPDSSYSQGQIFELEKLRMELRHVEKMYELAQNNNIDEKLLFPLNQLNTLSKERLEEALKLKDEKAKEIANIEKNKHKAAQNKVESGINAQRNGPRTKKETDAAQKVEDNENKLQQLLASPVTQCQKFSWSEIVEATSSLSEEYKIGAGAFGTVFKCKLHHTTVAVKVLHSKDTVTNKQFLQELEILSTIRHPHLLLLLGAVPEESCLVYEYMENGSLDDRLFRKDNCPPLPWYERVRICWEVAGALAFLHSTKPRPIIHRDLKPANILLDQHLVSKIGDAGLGTTITMEPTDKSLKTLYKETSPVGTLCYIDPEYQRTGRVSTKSDVYALGVVILQLLTTKPAVGIAYLVEDALEEGTMMEVLDKEAGEWPEEVALELASLGLLCSELRGRDRPDLREIVLPTLERLKGVADKAREQAANAPAPLPTHFICPLSKEVMDDPYVAADGYTYNRAAIEKWLAENNTSPTTNLPLPHKFIMPNYTILEAIKQWKSNQPTK</sequence>
<evidence type="ECO:0000256" key="10">
    <source>
        <dbReference type="ARBA" id="ARBA00022840"/>
    </source>
</evidence>
<dbReference type="PANTHER" id="PTHR45647">
    <property type="entry name" value="OS02G0152300 PROTEIN"/>
    <property type="match status" value="1"/>
</dbReference>
<keyword evidence="9" id="KW-0833">Ubl conjugation pathway</keyword>
<feature type="region of interest" description="Disordered" evidence="12">
    <location>
        <begin position="265"/>
        <end position="329"/>
    </location>
</feature>
<feature type="compositionally biased region" description="Polar residues" evidence="12">
    <location>
        <begin position="180"/>
        <end position="192"/>
    </location>
</feature>
<evidence type="ECO:0000256" key="8">
    <source>
        <dbReference type="ARBA" id="ARBA00022777"/>
    </source>
</evidence>
<dbReference type="CDD" id="cd01989">
    <property type="entry name" value="USP_STK_Ubox_N"/>
    <property type="match status" value="1"/>
</dbReference>
<keyword evidence="7 11" id="KW-0547">Nucleotide-binding</keyword>
<feature type="compositionally biased region" description="Polar residues" evidence="12">
    <location>
        <begin position="289"/>
        <end position="298"/>
    </location>
</feature>
<dbReference type="GO" id="GO:0004674">
    <property type="term" value="F:protein serine/threonine kinase activity"/>
    <property type="evidence" value="ECO:0007669"/>
    <property type="project" value="UniProtKB-KW"/>
</dbReference>
<dbReference type="PROSITE" id="PS51698">
    <property type="entry name" value="U_BOX"/>
    <property type="match status" value="1"/>
</dbReference>
<evidence type="ECO:0000256" key="3">
    <source>
        <dbReference type="ARBA" id="ARBA00004906"/>
    </source>
</evidence>
<dbReference type="GO" id="GO:0005524">
    <property type="term" value="F:ATP binding"/>
    <property type="evidence" value="ECO:0007669"/>
    <property type="project" value="UniProtKB-UniRule"/>
</dbReference>
<keyword evidence="10 11" id="KW-0067">ATP-binding</keyword>
<dbReference type="SUPFAM" id="SSF57850">
    <property type="entry name" value="RING/U-box"/>
    <property type="match status" value="1"/>
</dbReference>
<keyword evidence="16" id="KW-1185">Reference proteome</keyword>
<comment type="pathway">
    <text evidence="3">Protein modification; protein ubiquitination.</text>
</comment>
<feature type="compositionally biased region" description="Low complexity" evidence="12">
    <location>
        <begin position="193"/>
        <end position="221"/>
    </location>
</feature>
<comment type="caution">
    <text evidence="15">The sequence shown here is derived from an EMBL/GenBank/DDBJ whole genome shotgun (WGS) entry which is preliminary data.</text>
</comment>
<keyword evidence="8" id="KW-0418">Kinase</keyword>
<evidence type="ECO:0000256" key="7">
    <source>
        <dbReference type="ARBA" id="ARBA00022741"/>
    </source>
</evidence>
<dbReference type="PROSITE" id="PS50011">
    <property type="entry name" value="PROTEIN_KINASE_DOM"/>
    <property type="match status" value="1"/>
</dbReference>
<evidence type="ECO:0000256" key="1">
    <source>
        <dbReference type="ARBA" id="ARBA00000900"/>
    </source>
</evidence>
<dbReference type="PROSITE" id="PS00107">
    <property type="entry name" value="PROTEIN_KINASE_ATP"/>
    <property type="match status" value="1"/>
</dbReference>